<sequence length="54" mass="6571">MRNDSKKTVAMYIRFGRAESANHNPCKHDSIDWKQMWEDYRKQQEKFPLSKARI</sequence>
<gene>
    <name evidence="1" type="ORF">CBLFYP116_03704</name>
</gene>
<dbReference type="AlphaFoldDB" id="A0A6N2WJ49"/>
<proteinExistence type="predicted"/>
<protein>
    <submittedName>
        <fullName evidence="1">Uncharacterized protein</fullName>
    </submittedName>
</protein>
<accession>A0A6N2WJ49</accession>
<reference evidence="1" key="1">
    <citation type="submission" date="2019-11" db="EMBL/GenBank/DDBJ databases">
        <authorList>
            <person name="Feng L."/>
        </authorList>
    </citation>
    <scope>NUCLEOTIDE SEQUENCE</scope>
    <source>
        <strain evidence="1">CbolteaeLFYP116</strain>
    </source>
</reference>
<dbReference type="EMBL" id="CACRTF010000016">
    <property type="protein sequence ID" value="VYT42525.1"/>
    <property type="molecule type" value="Genomic_DNA"/>
</dbReference>
<name>A0A6N2WJ49_9FIRM</name>
<organism evidence="1">
    <name type="scientific">Enterocloster bolteae</name>
    <dbReference type="NCBI Taxonomy" id="208479"/>
    <lineage>
        <taxon>Bacteria</taxon>
        <taxon>Bacillati</taxon>
        <taxon>Bacillota</taxon>
        <taxon>Clostridia</taxon>
        <taxon>Lachnospirales</taxon>
        <taxon>Lachnospiraceae</taxon>
        <taxon>Enterocloster</taxon>
    </lineage>
</organism>
<evidence type="ECO:0000313" key="1">
    <source>
        <dbReference type="EMBL" id="VYT42525.1"/>
    </source>
</evidence>